<name>A0A381V7D1_9ZZZZ</name>
<protein>
    <recommendedName>
        <fullName evidence="2">Terminase small subunit</fullName>
    </recommendedName>
</protein>
<dbReference type="InterPro" id="IPR020342">
    <property type="entry name" value="Phage_T4_Gp16_DNA-pack"/>
</dbReference>
<organism evidence="1">
    <name type="scientific">marine metagenome</name>
    <dbReference type="NCBI Taxonomy" id="408172"/>
    <lineage>
        <taxon>unclassified sequences</taxon>
        <taxon>metagenomes</taxon>
        <taxon>ecological metagenomes</taxon>
    </lineage>
</organism>
<sequence length="142" mass="16054">MSVDDHLDEVLGIIEKPKKEVVKTDRIVPVITNDDSGIETDFQYARENLYNLIERGQDGLEEMLEIAKSSEHPRAMEVFGQLIGKLTETNKELLNLHKAKKDISQDTSGPKNVSNNLFVGSTAELQKFLKKGKDIKENEEEI</sequence>
<dbReference type="Gene3D" id="1.10.287.1060">
    <property type="entry name" value="ESAT-6-like"/>
    <property type="match status" value="1"/>
</dbReference>
<evidence type="ECO:0000313" key="1">
    <source>
        <dbReference type="EMBL" id="SVA36210.1"/>
    </source>
</evidence>
<dbReference type="EMBL" id="UINC01008038">
    <property type="protein sequence ID" value="SVA36210.1"/>
    <property type="molecule type" value="Genomic_DNA"/>
</dbReference>
<reference evidence="1" key="1">
    <citation type="submission" date="2018-05" db="EMBL/GenBank/DDBJ databases">
        <authorList>
            <person name="Lanie J.A."/>
            <person name="Ng W.-L."/>
            <person name="Kazmierczak K.M."/>
            <person name="Andrzejewski T.M."/>
            <person name="Davidsen T.M."/>
            <person name="Wayne K.J."/>
            <person name="Tettelin H."/>
            <person name="Glass J.I."/>
            <person name="Rusch D."/>
            <person name="Podicherti R."/>
            <person name="Tsui H.-C.T."/>
            <person name="Winkler M.E."/>
        </authorList>
    </citation>
    <scope>NUCLEOTIDE SEQUENCE</scope>
</reference>
<accession>A0A381V7D1</accession>
<dbReference type="Pfam" id="PF11053">
    <property type="entry name" value="DNA_Packaging"/>
    <property type="match status" value="1"/>
</dbReference>
<dbReference type="AlphaFoldDB" id="A0A381V7D1"/>
<proteinExistence type="predicted"/>
<evidence type="ECO:0008006" key="2">
    <source>
        <dbReference type="Google" id="ProtNLM"/>
    </source>
</evidence>
<gene>
    <name evidence="1" type="ORF">METZ01_LOCUS89064</name>
</gene>